<dbReference type="InterPro" id="IPR006901">
    <property type="entry name" value="TrmK"/>
</dbReference>
<reference evidence="1 4" key="1">
    <citation type="submission" date="2015-09" db="EMBL/GenBank/DDBJ databases">
        <authorList>
            <consortium name="Pathogen Informatics"/>
        </authorList>
    </citation>
    <scope>NUCLEOTIDE SEQUENCE [LARGE SCALE GENOMIC DNA]</scope>
    <source>
        <strain evidence="1 4">2789STDY5834885</strain>
    </source>
</reference>
<keyword evidence="5" id="KW-1185">Reference proteome</keyword>
<reference evidence="2" key="4">
    <citation type="submission" date="2022-01" db="EMBL/GenBank/DDBJ databases">
        <title>Collection of gut derived symbiotic bacterial strains cultured from healthy donors.</title>
        <authorList>
            <person name="Lin H."/>
            <person name="Kohout C."/>
            <person name="Waligurski E."/>
            <person name="Pamer E.G."/>
        </authorList>
    </citation>
    <scope>NUCLEOTIDE SEQUENCE</scope>
    <source>
        <strain evidence="2">DFI.5.49</strain>
    </source>
</reference>
<dbReference type="Proteomes" id="UP000768180">
    <property type="component" value="Unassembled WGS sequence"/>
</dbReference>
<evidence type="ECO:0000313" key="2">
    <source>
        <dbReference type="EMBL" id="MCG4766953.1"/>
    </source>
</evidence>
<proteinExistence type="predicted"/>
<dbReference type="Proteomes" id="UP000095709">
    <property type="component" value="Unassembled WGS sequence"/>
</dbReference>
<protein>
    <submittedName>
        <fullName evidence="2 3">SAM-dependent methyltransferase</fullName>
    </submittedName>
    <submittedName>
        <fullName evidence="1">tRNA (Adenine(22)-N(1))-methyltransferase</fullName>
        <ecNumber evidence="1">2.1.1.217</ecNumber>
    </submittedName>
</protein>
<dbReference type="AlphaFoldDB" id="A0A174PT12"/>
<dbReference type="GO" id="GO:0160105">
    <property type="term" value="F:tRNA (adenine(22)-N1)-methyltransferase activity"/>
    <property type="evidence" value="ECO:0007669"/>
    <property type="project" value="UniProtKB-EC"/>
</dbReference>
<dbReference type="EMBL" id="JAKNFS010000027">
    <property type="protein sequence ID" value="MCG4766953.1"/>
    <property type="molecule type" value="Genomic_DNA"/>
</dbReference>
<evidence type="ECO:0000313" key="5">
    <source>
        <dbReference type="Proteomes" id="UP000768180"/>
    </source>
</evidence>
<dbReference type="InterPro" id="IPR029063">
    <property type="entry name" value="SAM-dependent_MTases_sf"/>
</dbReference>
<name>A0A174PT12_9FIRM</name>
<gene>
    <name evidence="1" type="primary">trmK</name>
    <name evidence="1" type="ORF">ERS852498_02459</name>
    <name evidence="3" type="ORF">G5B05_04225</name>
    <name evidence="2" type="ORF">L0N21_15790</name>
</gene>
<organism evidence="1 4">
    <name type="scientific">Fusicatenibacter saccharivorans</name>
    <dbReference type="NCBI Taxonomy" id="1150298"/>
    <lineage>
        <taxon>Bacteria</taxon>
        <taxon>Bacillati</taxon>
        <taxon>Bacillota</taxon>
        <taxon>Clostridia</taxon>
        <taxon>Lachnospirales</taxon>
        <taxon>Lachnospiraceae</taxon>
        <taxon>Fusicatenibacter</taxon>
    </lineage>
</organism>
<dbReference type="Proteomes" id="UP001199915">
    <property type="component" value="Unassembled WGS sequence"/>
</dbReference>
<evidence type="ECO:0000313" key="1">
    <source>
        <dbReference type="EMBL" id="CUP64474.1"/>
    </source>
</evidence>
<dbReference type="EC" id="2.1.1.217" evidence="1"/>
<accession>A0A174PT12</accession>
<dbReference type="PANTHER" id="PTHR38451:SF1">
    <property type="entry name" value="TRNA (ADENINE(22)-N(1))-METHYLTRANSFERASE"/>
    <property type="match status" value="1"/>
</dbReference>
<keyword evidence="1" id="KW-0808">Transferase</keyword>
<dbReference type="EMBL" id="JAAITQ010000005">
    <property type="protein sequence ID" value="NSE15629.1"/>
    <property type="molecule type" value="Genomic_DNA"/>
</dbReference>
<dbReference type="Gene3D" id="3.40.50.150">
    <property type="entry name" value="Vaccinia Virus protein VP39"/>
    <property type="match status" value="1"/>
</dbReference>
<dbReference type="EMBL" id="CZAL01000013">
    <property type="protein sequence ID" value="CUP64474.1"/>
    <property type="molecule type" value="Genomic_DNA"/>
</dbReference>
<dbReference type="Gene3D" id="1.10.287.1890">
    <property type="match status" value="1"/>
</dbReference>
<sequence length="232" mass="26142">MQLSKRLSAVAEFVTPGGCLVDVGTDHGYVPIALLEQKKISSAIAMDVNRGPLERAREHIAQYQMGDYIETRLSDGLHALRAGEGDSLLIAGMGGGLTIRILSEGEPLLSGFRELILEPQSDIDRVRAWLLEHGFFLAQENFVEEDGKYYPILRAVPGEKENLKAEELFYGPRLLEKENPVLREYLLKQQEQNQTLIRQLSDHSSEKAAQRLWELKEKEAVLESALARFHTM</sequence>
<dbReference type="RefSeq" id="WP_022462740.1">
    <property type="nucleotide sequence ID" value="NZ_CZAL01000013.1"/>
</dbReference>
<keyword evidence="1" id="KW-0489">Methyltransferase</keyword>
<dbReference type="Pfam" id="PF04816">
    <property type="entry name" value="TrmK"/>
    <property type="match status" value="1"/>
</dbReference>
<reference evidence="3" key="3">
    <citation type="submission" date="2020-02" db="EMBL/GenBank/DDBJ databases">
        <authorList>
            <person name="Littmann E."/>
            <person name="Sorbara M."/>
        </authorList>
    </citation>
    <scope>NUCLEOTIDE SEQUENCE</scope>
    <source>
        <strain evidence="3">MSK.14.54</strain>
    </source>
</reference>
<dbReference type="GO" id="GO:0032259">
    <property type="term" value="P:methylation"/>
    <property type="evidence" value="ECO:0007669"/>
    <property type="project" value="UniProtKB-KW"/>
</dbReference>
<dbReference type="PIRSF" id="PIRSF018637">
    <property type="entry name" value="TrmK"/>
    <property type="match status" value="1"/>
</dbReference>
<dbReference type="PANTHER" id="PTHR38451">
    <property type="entry name" value="TRNA (ADENINE(22)-N(1))-METHYLTRANSFERASE"/>
    <property type="match status" value="1"/>
</dbReference>
<dbReference type="SUPFAM" id="SSF53335">
    <property type="entry name" value="S-adenosyl-L-methionine-dependent methyltransferases"/>
    <property type="match status" value="1"/>
</dbReference>
<evidence type="ECO:0000313" key="3">
    <source>
        <dbReference type="EMBL" id="NSE15629.1"/>
    </source>
</evidence>
<evidence type="ECO:0000313" key="4">
    <source>
        <dbReference type="Proteomes" id="UP000095709"/>
    </source>
</evidence>
<reference evidence="3 5" key="2">
    <citation type="journal article" date="2020" name="Cell Host Microbe">
        <title>Functional and Genomic Variation between Human-Derived Isolates of Lachnospiraceae Reveals Inter- and Intra-Species Diversity.</title>
        <authorList>
            <person name="Sorbara M.T."/>
            <person name="Littmann E.R."/>
            <person name="Fontana E."/>
            <person name="Moody T.U."/>
            <person name="Kohout C.E."/>
            <person name="Gjonbalaj M."/>
            <person name="Eaton V."/>
            <person name="Seok R."/>
            <person name="Leiner I.M."/>
            <person name="Pamer E.G."/>
        </authorList>
    </citation>
    <scope>NUCLEOTIDE SEQUENCE [LARGE SCALE GENOMIC DNA]</scope>
    <source>
        <strain evidence="3 5">MSK.14.54</strain>
    </source>
</reference>